<feature type="transmembrane region" description="Helical" evidence="3">
    <location>
        <begin position="198"/>
        <end position="224"/>
    </location>
</feature>
<evidence type="ECO:0000256" key="2">
    <source>
        <dbReference type="ARBA" id="ARBA00022803"/>
    </source>
</evidence>
<evidence type="ECO:0000313" key="4">
    <source>
        <dbReference type="EMBL" id="MBA6412944.1"/>
    </source>
</evidence>
<feature type="transmembrane region" description="Helical" evidence="3">
    <location>
        <begin position="321"/>
        <end position="339"/>
    </location>
</feature>
<dbReference type="PANTHER" id="PTHR44227">
    <property type="match status" value="1"/>
</dbReference>
<organism evidence="4 5">
    <name type="scientific">Sediminihaliea albiluteola</name>
    <dbReference type="NCBI Taxonomy" id="2758564"/>
    <lineage>
        <taxon>Bacteria</taxon>
        <taxon>Pseudomonadati</taxon>
        <taxon>Pseudomonadota</taxon>
        <taxon>Gammaproteobacteria</taxon>
        <taxon>Cellvibrionales</taxon>
        <taxon>Halieaceae</taxon>
        <taxon>Sediminihaliea</taxon>
    </lineage>
</organism>
<keyword evidence="5" id="KW-1185">Reference proteome</keyword>
<proteinExistence type="predicted"/>
<feature type="transmembrane region" description="Helical" evidence="3">
    <location>
        <begin position="20"/>
        <end position="40"/>
    </location>
</feature>
<accession>A0A7W2TVZ4</accession>
<feature type="transmembrane region" description="Helical" evidence="3">
    <location>
        <begin position="136"/>
        <end position="155"/>
    </location>
</feature>
<reference evidence="4 5" key="1">
    <citation type="submission" date="2020-07" db="EMBL/GenBank/DDBJ databases">
        <title>Halieaceae bacterium, F7430, whole genome shotgun sequencing project.</title>
        <authorList>
            <person name="Jiang S."/>
            <person name="Liu Z.W."/>
            <person name="Du Z.J."/>
        </authorList>
    </citation>
    <scope>NUCLEOTIDE SEQUENCE [LARGE SCALE GENOMIC DNA]</scope>
    <source>
        <strain evidence="4 5">F7430</strain>
    </source>
</reference>
<feature type="transmembrane region" description="Helical" evidence="3">
    <location>
        <begin position="346"/>
        <end position="365"/>
    </location>
</feature>
<feature type="transmembrane region" description="Helical" evidence="3">
    <location>
        <begin position="161"/>
        <end position="177"/>
    </location>
</feature>
<keyword evidence="3" id="KW-0472">Membrane</keyword>
<protein>
    <submittedName>
        <fullName evidence="4">Uncharacterized protein</fullName>
    </submittedName>
</protein>
<dbReference type="PANTHER" id="PTHR44227:SF3">
    <property type="entry name" value="PROTEIN O-MANNOSYL-TRANSFERASE TMTC4"/>
    <property type="match status" value="1"/>
</dbReference>
<feature type="transmembrane region" description="Helical" evidence="3">
    <location>
        <begin position="103"/>
        <end position="124"/>
    </location>
</feature>
<dbReference type="InterPro" id="IPR052346">
    <property type="entry name" value="O-mannosyl-transferase_TMTC"/>
</dbReference>
<feature type="transmembrane region" description="Helical" evidence="3">
    <location>
        <begin position="377"/>
        <end position="397"/>
    </location>
</feature>
<evidence type="ECO:0000256" key="3">
    <source>
        <dbReference type="SAM" id="Phobius"/>
    </source>
</evidence>
<name>A0A7W2TVZ4_9GAMM</name>
<keyword evidence="3" id="KW-0812">Transmembrane</keyword>
<feature type="transmembrane region" description="Helical" evidence="3">
    <location>
        <begin position="404"/>
        <end position="425"/>
    </location>
</feature>
<evidence type="ECO:0000313" key="5">
    <source>
        <dbReference type="Proteomes" id="UP000539350"/>
    </source>
</evidence>
<gene>
    <name evidence="4" type="ORF">H2508_07450</name>
</gene>
<comment type="caution">
    <text evidence="4">The sequence shown here is derived from an EMBL/GenBank/DDBJ whole genome shotgun (WGS) entry which is preliminary data.</text>
</comment>
<keyword evidence="2" id="KW-0802">TPR repeat</keyword>
<feature type="transmembrane region" description="Helical" evidence="3">
    <location>
        <begin position="282"/>
        <end position="301"/>
    </location>
</feature>
<dbReference type="Proteomes" id="UP000539350">
    <property type="component" value="Unassembled WGS sequence"/>
</dbReference>
<dbReference type="RefSeq" id="WP_182171261.1">
    <property type="nucleotide sequence ID" value="NZ_JACFXU010000014.1"/>
</dbReference>
<keyword evidence="1" id="KW-0677">Repeat</keyword>
<evidence type="ECO:0000256" key="1">
    <source>
        <dbReference type="ARBA" id="ARBA00022737"/>
    </source>
</evidence>
<dbReference type="AlphaFoldDB" id="A0A7W2TVZ4"/>
<feature type="transmembrane region" description="Helical" evidence="3">
    <location>
        <begin position="244"/>
        <end position="262"/>
    </location>
</feature>
<sequence length="650" mass="74117">MLSLSEAKHLFKESACQAILALFLLVFACFIWGLSGPWLLDDHSNIVNNRLLYFDASDLEAWRVAAFSSDAGPLHRPLSMLSFAVNASFSGVEIPYYFKLVNVLLHCAIAWLIFRLLTALIPYMLPHWEELHQRRLILLATALWLLHPLHVSTVLYAVQRMTQLSTFFILLGLVLYAESRSVWAERGASTGQLIRSSLYIGLCLLLALYSKENGVLLLWLIPVLELAAFKGRWAAKEVPMFKRLAWLGLLVPLLLIACIAIFHPDFILGGYQSRPFTIEQRVLTQLRLLWTYITWIALPMNDVYGLFHDDIKLSQSWWQPATTWLSGLAWLVVIAVAISMRQRLPLLFFAVLFFLIAHSMESSIFALEPVFEHRNYLAALAVSVLLAASCICFTRGWSKRHLRLVFVLVLMPFVLQLALRAYIWADEDRLALSTYLNHPESTRSHFMYANNLVRRANDESGLQADASKAEALLIAARNEYELIVQKEPMHLPSLVMLYRLDSKNFSFLNSRELWLERILQALTEKRLQTTDYGALSSFVTCAGDPQCTVPATSMERVFDLARQKNGDSLRIALLEYEYMRALNASAQDRVGFLNQLAARFPNSQALHRKLLEEYAAAGEQGQMYLALAQIMAMDSLRRYSVLRFEHDTSD</sequence>
<dbReference type="EMBL" id="JACFXU010000014">
    <property type="protein sequence ID" value="MBA6412944.1"/>
    <property type="molecule type" value="Genomic_DNA"/>
</dbReference>
<keyword evidence="3" id="KW-1133">Transmembrane helix</keyword>